<dbReference type="Proteomes" id="UP000655420">
    <property type="component" value="Unassembled WGS sequence"/>
</dbReference>
<evidence type="ECO:0000313" key="2">
    <source>
        <dbReference type="Proteomes" id="UP000655420"/>
    </source>
</evidence>
<protein>
    <recommendedName>
        <fullName evidence="3">DUF5666 domain-containing protein</fullName>
    </recommendedName>
</protein>
<gene>
    <name evidence="1" type="ORF">H0I76_07595</name>
</gene>
<dbReference type="EMBL" id="JAEHHL010000003">
    <property type="protein sequence ID" value="MBK0399049.1"/>
    <property type="molecule type" value="Genomic_DNA"/>
</dbReference>
<keyword evidence="2" id="KW-1185">Reference proteome</keyword>
<reference evidence="1" key="1">
    <citation type="submission" date="2020-12" db="EMBL/GenBank/DDBJ databases">
        <title>Bacterial taxonomy.</title>
        <authorList>
            <person name="Pan X."/>
        </authorList>
    </citation>
    <scope>NUCLEOTIDE SEQUENCE</scope>
    <source>
        <strain evidence="1">M0105</strain>
    </source>
</reference>
<sequence length="189" mass="20193">MLKHIGLTFAAALLLAGCAETMETGPKSAERENLVVRKAVVQTVDVEGRQVLLRGESGRMLSLDIGPEVRNLDQLESGDVVRLEYYESVAVKMADTSTPGEVTSVEIADRAPEGEKPGIAAGSAVNLVVTFVSYDPETSVVTFTMPDGTVDTTIVKPEMRAFAEARRPGDRVDVTIIRGVAISIEETTG</sequence>
<accession>A0A8J7M5X5</accession>
<comment type="caution">
    <text evidence="1">The sequence shown here is derived from an EMBL/GenBank/DDBJ whole genome shotgun (WGS) entry which is preliminary data.</text>
</comment>
<dbReference type="AlphaFoldDB" id="A0A8J7M5X5"/>
<evidence type="ECO:0000313" key="1">
    <source>
        <dbReference type="EMBL" id="MBK0399049.1"/>
    </source>
</evidence>
<dbReference type="RefSeq" id="WP_200608939.1">
    <property type="nucleotide sequence ID" value="NZ_JAEHHL010000003.1"/>
</dbReference>
<evidence type="ECO:0008006" key="3">
    <source>
        <dbReference type="Google" id="ProtNLM"/>
    </source>
</evidence>
<organism evidence="1 2">
    <name type="scientific">Thermohalobaculum xanthum</name>
    <dbReference type="NCBI Taxonomy" id="2753746"/>
    <lineage>
        <taxon>Bacteria</taxon>
        <taxon>Pseudomonadati</taxon>
        <taxon>Pseudomonadota</taxon>
        <taxon>Alphaproteobacteria</taxon>
        <taxon>Rhodobacterales</taxon>
        <taxon>Paracoccaceae</taxon>
        <taxon>Thermohalobaculum</taxon>
    </lineage>
</organism>
<dbReference type="PROSITE" id="PS51257">
    <property type="entry name" value="PROKAR_LIPOPROTEIN"/>
    <property type="match status" value="1"/>
</dbReference>
<proteinExistence type="predicted"/>
<name>A0A8J7M5X5_9RHOB</name>